<keyword evidence="1" id="KW-0238">DNA-binding</keyword>
<dbReference type="EMBL" id="JANFZH010000013">
    <property type="protein sequence ID" value="MCQ4839696.1"/>
    <property type="molecule type" value="Genomic_DNA"/>
</dbReference>
<protein>
    <submittedName>
        <fullName evidence="3">Helix-turn-helix domain-containing protein</fullName>
    </submittedName>
</protein>
<dbReference type="GeneID" id="90531164"/>
<reference evidence="3 4" key="1">
    <citation type="submission" date="2022-06" db="EMBL/GenBank/DDBJ databases">
        <title>Isolation of gut microbiota from human fecal samples.</title>
        <authorList>
            <person name="Pamer E.G."/>
            <person name="Barat B."/>
            <person name="Waligurski E."/>
            <person name="Medina S."/>
            <person name="Paddock L."/>
            <person name="Mostad J."/>
        </authorList>
    </citation>
    <scope>NUCLEOTIDE SEQUENCE [LARGE SCALE GENOMIC DNA]</scope>
    <source>
        <strain evidence="3 4">DFI.9.73</strain>
    </source>
</reference>
<dbReference type="Pfam" id="PF01381">
    <property type="entry name" value="HTH_3"/>
    <property type="match status" value="1"/>
</dbReference>
<dbReference type="SUPFAM" id="SSF47413">
    <property type="entry name" value="lambda repressor-like DNA-binding domains"/>
    <property type="match status" value="1"/>
</dbReference>
<feature type="domain" description="HTH cro/C1-type" evidence="2">
    <location>
        <begin position="4"/>
        <end position="58"/>
    </location>
</feature>
<dbReference type="CDD" id="cd00093">
    <property type="entry name" value="HTH_XRE"/>
    <property type="match status" value="1"/>
</dbReference>
<dbReference type="Gene3D" id="1.10.260.40">
    <property type="entry name" value="lambda repressor-like DNA-binding domains"/>
    <property type="match status" value="1"/>
</dbReference>
<evidence type="ECO:0000256" key="1">
    <source>
        <dbReference type="ARBA" id="ARBA00023125"/>
    </source>
</evidence>
<sequence length="104" mass="12122">MENLRMLRIEKGLTIMELALEMDVVPSTIQQYETGVNEPKIEMLIRLSDYFHVTIDFLVGRSPVREPINDEDEILASQLRHLNNREAKRAAISLLREVRCKDNK</sequence>
<name>A0ABT1RYE7_9FIRM</name>
<keyword evidence="4" id="KW-1185">Reference proteome</keyword>
<gene>
    <name evidence="3" type="ORF">NE695_07195</name>
</gene>
<dbReference type="InterPro" id="IPR001387">
    <property type="entry name" value="Cro/C1-type_HTH"/>
</dbReference>
<evidence type="ECO:0000259" key="2">
    <source>
        <dbReference type="PROSITE" id="PS50943"/>
    </source>
</evidence>
<evidence type="ECO:0000313" key="4">
    <source>
        <dbReference type="Proteomes" id="UP001524473"/>
    </source>
</evidence>
<dbReference type="PANTHER" id="PTHR46558">
    <property type="entry name" value="TRACRIPTIONAL REGULATORY PROTEIN-RELATED-RELATED"/>
    <property type="match status" value="1"/>
</dbReference>
<proteinExistence type="predicted"/>
<dbReference type="PANTHER" id="PTHR46558:SF11">
    <property type="entry name" value="HTH-TYPE TRANSCRIPTIONAL REGULATOR XRE"/>
    <property type="match status" value="1"/>
</dbReference>
<dbReference type="InterPro" id="IPR010982">
    <property type="entry name" value="Lambda_DNA-bd_dom_sf"/>
</dbReference>
<dbReference type="Proteomes" id="UP001524473">
    <property type="component" value="Unassembled WGS sequence"/>
</dbReference>
<evidence type="ECO:0000313" key="3">
    <source>
        <dbReference type="EMBL" id="MCQ4839696.1"/>
    </source>
</evidence>
<dbReference type="RefSeq" id="WP_066860387.1">
    <property type="nucleotide sequence ID" value="NZ_CABKVV010000009.1"/>
</dbReference>
<organism evidence="3 4">
    <name type="scientific">Neglectibacter timonensis</name>
    <dbReference type="NCBI Taxonomy" id="1776382"/>
    <lineage>
        <taxon>Bacteria</taxon>
        <taxon>Bacillati</taxon>
        <taxon>Bacillota</taxon>
        <taxon>Clostridia</taxon>
        <taxon>Eubacteriales</taxon>
        <taxon>Oscillospiraceae</taxon>
        <taxon>Neglectibacter</taxon>
    </lineage>
</organism>
<dbReference type="PROSITE" id="PS50943">
    <property type="entry name" value="HTH_CROC1"/>
    <property type="match status" value="1"/>
</dbReference>
<dbReference type="SMART" id="SM00530">
    <property type="entry name" value="HTH_XRE"/>
    <property type="match status" value="1"/>
</dbReference>
<comment type="caution">
    <text evidence="3">The sequence shown here is derived from an EMBL/GenBank/DDBJ whole genome shotgun (WGS) entry which is preliminary data.</text>
</comment>
<accession>A0ABT1RYE7</accession>